<dbReference type="EMBL" id="CAJHIT010000003">
    <property type="protein sequence ID" value="CAD6500314.1"/>
    <property type="molecule type" value="Genomic_DNA"/>
</dbReference>
<feature type="chain" id="PRO_5040766154" evidence="1">
    <location>
        <begin position="16"/>
        <end position="252"/>
    </location>
</feature>
<proteinExistence type="predicted"/>
<reference evidence="2" key="1">
    <citation type="submission" date="2020-10" db="EMBL/GenBank/DDBJ databases">
        <authorList>
            <person name="Muller C M."/>
        </authorList>
    </citation>
    <scope>NUCLEOTIDE SEQUENCE</scope>
    <source>
        <strain evidence="2">THUN-12</strain>
    </source>
</reference>
<evidence type="ECO:0000313" key="2">
    <source>
        <dbReference type="EMBL" id="CAD6500314.1"/>
    </source>
</evidence>
<organism evidence="2 3">
    <name type="scientific">Blumeria graminis f. sp. triticale</name>
    <dbReference type="NCBI Taxonomy" id="1689686"/>
    <lineage>
        <taxon>Eukaryota</taxon>
        <taxon>Fungi</taxon>
        <taxon>Dikarya</taxon>
        <taxon>Ascomycota</taxon>
        <taxon>Pezizomycotina</taxon>
        <taxon>Leotiomycetes</taxon>
        <taxon>Erysiphales</taxon>
        <taxon>Erysiphaceae</taxon>
        <taxon>Blumeria</taxon>
    </lineage>
</organism>
<protein>
    <submittedName>
        <fullName evidence="2">BgTH12-07492</fullName>
    </submittedName>
</protein>
<comment type="caution">
    <text evidence="2">The sequence shown here is derived from an EMBL/GenBank/DDBJ whole genome shotgun (WGS) entry which is preliminary data.</text>
</comment>
<sequence>MIFIYALLLITNSLSNNPARIVFSSTVRIDYEHRTNYNDVYEISNPEFPKPEDDSGIFMIIDDSSAQGTHIAVYISDDKSYAEMMAEIMGGSSPLTEEKIISLDKDARAVQECYQYLQSSPRQAGATNPTTSHFTRAVVWYQGRPHILARCGRFKDAWFILTKIKGKVELRTLDSSIELINSVSGKYGKYVKKSGLDIELDIRPGKVNPAADYQTYGNTRIFRTSKPPRKITGVLVSPGDCGLYRSKLPKLF</sequence>
<dbReference type="AlphaFoldDB" id="A0A9W4CXE7"/>
<evidence type="ECO:0000256" key="1">
    <source>
        <dbReference type="SAM" id="SignalP"/>
    </source>
</evidence>
<gene>
    <name evidence="2" type="ORF">BGTH12_LOCUS1672</name>
</gene>
<dbReference type="Proteomes" id="UP000683417">
    <property type="component" value="Unassembled WGS sequence"/>
</dbReference>
<keyword evidence="1" id="KW-0732">Signal</keyword>
<feature type="signal peptide" evidence="1">
    <location>
        <begin position="1"/>
        <end position="15"/>
    </location>
</feature>
<accession>A0A9W4CXE7</accession>
<name>A0A9W4CXE7_BLUGR</name>
<evidence type="ECO:0000313" key="3">
    <source>
        <dbReference type="Proteomes" id="UP000683417"/>
    </source>
</evidence>